<dbReference type="Gene3D" id="3.40.50.300">
    <property type="entry name" value="P-loop containing nucleotide triphosphate hydrolases"/>
    <property type="match status" value="1"/>
</dbReference>
<dbReference type="EMBL" id="VSSQ01049957">
    <property type="protein sequence ID" value="MPN04034.1"/>
    <property type="molecule type" value="Genomic_DNA"/>
</dbReference>
<keyword evidence="1" id="KW-0028">Amino-acid biosynthesis</keyword>
<dbReference type="GO" id="GO:0005524">
    <property type="term" value="F:ATP binding"/>
    <property type="evidence" value="ECO:0007669"/>
    <property type="project" value="UniProtKB-KW"/>
</dbReference>
<dbReference type="GO" id="GO:0009073">
    <property type="term" value="P:aromatic amino acid family biosynthetic process"/>
    <property type="evidence" value="ECO:0007669"/>
    <property type="project" value="UniProtKB-KW"/>
</dbReference>
<accession>A0A645EU59</accession>
<evidence type="ECO:0000256" key="3">
    <source>
        <dbReference type="ARBA" id="ARBA00022741"/>
    </source>
</evidence>
<keyword evidence="4 7" id="KW-0418">Kinase</keyword>
<gene>
    <name evidence="7" type="primary">aroK_32</name>
    <name evidence="7" type="ORF">SDC9_151270</name>
</gene>
<dbReference type="GO" id="GO:0005829">
    <property type="term" value="C:cytosol"/>
    <property type="evidence" value="ECO:0007669"/>
    <property type="project" value="TreeGrafter"/>
</dbReference>
<evidence type="ECO:0000256" key="6">
    <source>
        <dbReference type="ARBA" id="ARBA00023141"/>
    </source>
</evidence>
<dbReference type="InterPro" id="IPR036291">
    <property type="entry name" value="NAD(P)-bd_dom_sf"/>
</dbReference>
<protein>
    <submittedName>
        <fullName evidence="7">Shikimate kinase</fullName>
        <ecNumber evidence="7">2.7.1.71</ecNumber>
    </submittedName>
</protein>
<dbReference type="SUPFAM" id="SSF52540">
    <property type="entry name" value="P-loop containing nucleoside triphosphate hydrolases"/>
    <property type="match status" value="1"/>
</dbReference>
<dbReference type="AlphaFoldDB" id="A0A645EU59"/>
<dbReference type="PRINTS" id="PR01100">
    <property type="entry name" value="SHIKIMTKNASE"/>
</dbReference>
<dbReference type="HAMAP" id="MF_00109">
    <property type="entry name" value="Shikimate_kinase"/>
    <property type="match status" value="1"/>
</dbReference>
<evidence type="ECO:0000256" key="1">
    <source>
        <dbReference type="ARBA" id="ARBA00022605"/>
    </source>
</evidence>
<dbReference type="SUPFAM" id="SSF51735">
    <property type="entry name" value="NAD(P)-binding Rossmann-fold domains"/>
    <property type="match status" value="1"/>
</dbReference>
<dbReference type="PANTHER" id="PTHR21087:SF16">
    <property type="entry name" value="SHIKIMATE KINASE 1, CHLOROPLASTIC"/>
    <property type="match status" value="1"/>
</dbReference>
<dbReference type="CDD" id="cd00464">
    <property type="entry name" value="SK"/>
    <property type="match status" value="1"/>
</dbReference>
<evidence type="ECO:0000256" key="5">
    <source>
        <dbReference type="ARBA" id="ARBA00022840"/>
    </source>
</evidence>
<sequence length="243" mass="27083">MYPNTGEMPADPKAFPACVGVLDLVYNPRRTALLLRAEELGIPCADGLSMLVAQAKAAEELFFDREIDERENERIIKLLRRSMQNIVLIGMPGSGKTTIGAALGRLTGRRVVDLDEQIIRIADKSIAEIFAASGEEVFRALEREQALFWGRESGLILVTGGGIVKDKRNYPALRQNGRIYLVERALDQLARIGRPLSAGADLERMQRERAPLYVAFRNASLVNNATPEEAAERIWNEFCDRVD</sequence>
<evidence type="ECO:0000313" key="7">
    <source>
        <dbReference type="EMBL" id="MPN04034.1"/>
    </source>
</evidence>
<dbReference type="GO" id="GO:0008652">
    <property type="term" value="P:amino acid biosynthetic process"/>
    <property type="evidence" value="ECO:0007669"/>
    <property type="project" value="UniProtKB-KW"/>
</dbReference>
<proteinExistence type="inferred from homology"/>
<keyword evidence="3" id="KW-0547">Nucleotide-binding</keyword>
<keyword evidence="2 7" id="KW-0808">Transferase</keyword>
<dbReference type="PANTHER" id="PTHR21087">
    <property type="entry name" value="SHIKIMATE KINASE"/>
    <property type="match status" value="1"/>
</dbReference>
<dbReference type="InterPro" id="IPR000623">
    <property type="entry name" value="Shikimate_kinase/TSH1"/>
</dbReference>
<keyword evidence="5" id="KW-0067">ATP-binding</keyword>
<dbReference type="Pfam" id="PF01202">
    <property type="entry name" value="SKI"/>
    <property type="match status" value="1"/>
</dbReference>
<dbReference type="InterPro" id="IPR027417">
    <property type="entry name" value="P-loop_NTPase"/>
</dbReference>
<comment type="caution">
    <text evidence="7">The sequence shown here is derived from an EMBL/GenBank/DDBJ whole genome shotgun (WGS) entry which is preliminary data.</text>
</comment>
<dbReference type="GO" id="GO:0004765">
    <property type="term" value="F:shikimate kinase activity"/>
    <property type="evidence" value="ECO:0007669"/>
    <property type="project" value="UniProtKB-EC"/>
</dbReference>
<evidence type="ECO:0000256" key="4">
    <source>
        <dbReference type="ARBA" id="ARBA00022777"/>
    </source>
</evidence>
<name>A0A645EU59_9ZZZZ</name>
<keyword evidence="6" id="KW-0057">Aromatic amino acid biosynthesis</keyword>
<dbReference type="EC" id="2.7.1.71" evidence="7"/>
<reference evidence="7" key="1">
    <citation type="submission" date="2019-08" db="EMBL/GenBank/DDBJ databases">
        <authorList>
            <person name="Kucharzyk K."/>
            <person name="Murdoch R.W."/>
            <person name="Higgins S."/>
            <person name="Loffler F."/>
        </authorList>
    </citation>
    <scope>NUCLEOTIDE SEQUENCE</scope>
</reference>
<dbReference type="Gene3D" id="3.40.50.720">
    <property type="entry name" value="NAD(P)-binding Rossmann-like Domain"/>
    <property type="match status" value="1"/>
</dbReference>
<organism evidence="7">
    <name type="scientific">bioreactor metagenome</name>
    <dbReference type="NCBI Taxonomy" id="1076179"/>
    <lineage>
        <taxon>unclassified sequences</taxon>
        <taxon>metagenomes</taxon>
        <taxon>ecological metagenomes</taxon>
    </lineage>
</organism>
<dbReference type="InterPro" id="IPR031322">
    <property type="entry name" value="Shikimate/glucono_kinase"/>
</dbReference>
<evidence type="ECO:0000256" key="2">
    <source>
        <dbReference type="ARBA" id="ARBA00022679"/>
    </source>
</evidence>